<evidence type="ECO:0000313" key="3">
    <source>
        <dbReference type="EMBL" id="NHZ92876.1"/>
    </source>
</evidence>
<reference evidence="3 4" key="1">
    <citation type="submission" date="2019-10" db="EMBL/GenBank/DDBJ databases">
        <title>Taxonomy of Antarctic Massilia spp.: description of Massilia rubra sp. nov., Massilia aquatica sp. nov., Massilia mucilaginosa sp. nov., Massilia frigida sp. nov. isolated from streams, lakes and regoliths.</title>
        <authorList>
            <person name="Holochova P."/>
            <person name="Sedlacek I."/>
            <person name="Kralova S."/>
            <person name="Maslanova I."/>
            <person name="Busse H.-J."/>
            <person name="Stankova E."/>
            <person name="Vrbovska V."/>
            <person name="Kovarovic V."/>
            <person name="Bartak M."/>
            <person name="Svec P."/>
            <person name="Pantucek R."/>
        </authorList>
    </citation>
    <scope>NUCLEOTIDE SEQUENCE [LARGE SCALE GENOMIC DNA]</scope>
    <source>
        <strain evidence="3 4">CCM 8733</strain>
    </source>
</reference>
<dbReference type="InterPro" id="IPR000551">
    <property type="entry name" value="MerR-type_HTH_dom"/>
</dbReference>
<dbReference type="Pfam" id="PF13411">
    <property type="entry name" value="MerR_1"/>
    <property type="match status" value="1"/>
</dbReference>
<comment type="caution">
    <text evidence="3">The sequence shown here is derived from an EMBL/GenBank/DDBJ whole genome shotgun (WGS) entry which is preliminary data.</text>
</comment>
<evidence type="ECO:0000259" key="2">
    <source>
        <dbReference type="PROSITE" id="PS50937"/>
    </source>
</evidence>
<dbReference type="PANTHER" id="PTHR30204">
    <property type="entry name" value="REDOX-CYCLING DRUG-SENSING TRANSCRIPTIONAL ACTIVATOR SOXR"/>
    <property type="match status" value="1"/>
</dbReference>
<feature type="domain" description="HTH merR-type" evidence="2">
    <location>
        <begin position="2"/>
        <end position="71"/>
    </location>
</feature>
<proteinExistence type="predicted"/>
<protein>
    <submittedName>
        <fullName evidence="3">MerR family transcriptional regulator</fullName>
    </submittedName>
</protein>
<dbReference type="PROSITE" id="PS50937">
    <property type="entry name" value="HTH_MERR_2"/>
    <property type="match status" value="1"/>
</dbReference>
<dbReference type="SUPFAM" id="SSF46955">
    <property type="entry name" value="Putative DNA-binding domain"/>
    <property type="match status" value="1"/>
</dbReference>
<dbReference type="Proteomes" id="UP000609726">
    <property type="component" value="Unassembled WGS sequence"/>
</dbReference>
<dbReference type="PRINTS" id="PR00040">
    <property type="entry name" value="HTHMERR"/>
</dbReference>
<dbReference type="InterPro" id="IPR047057">
    <property type="entry name" value="MerR_fam"/>
</dbReference>
<name>A0ABX0P269_9BURK</name>
<keyword evidence="1" id="KW-0238">DNA-binding</keyword>
<gene>
    <name evidence="3" type="ORF">F2P45_28280</name>
</gene>
<sequence>MKLKIGELAKRSGLTVRALHHYDAIGLLCPSARSEAGYRQYNRDDIARLHQVQALRRFGVSLADIGTFLANPASSLSNIVEQQIAALTRQIDQAGILRAQLTTLHSELDAGVEPDLAAWLTTLELMTMYDTYFSKEELKQLPFFAGDAACIAEWDALVARFKQMIAAGTPPSAPAAQLLSQEWMLKLERDTNGDPDVMVRILAMQAREPAMREQNGVTPEVEAFLKEAFAQSRLAMFKKYVSPAEFAYMNAHYRLRMDEWPALIARVRKAIADGAAPHDPQVRQLMREWIDLSESSIGTDPATHEKMRIAYEKEPLLMIGSWITDEMKAYIGQAMAAMRQPVNQPGK</sequence>
<dbReference type="Gene3D" id="1.10.1660.10">
    <property type="match status" value="1"/>
</dbReference>
<dbReference type="InterPro" id="IPR012925">
    <property type="entry name" value="TipAS_dom"/>
</dbReference>
<dbReference type="PANTHER" id="PTHR30204:SF90">
    <property type="entry name" value="HTH-TYPE TRANSCRIPTIONAL ACTIVATOR MTA"/>
    <property type="match status" value="1"/>
</dbReference>
<keyword evidence="4" id="KW-1185">Reference proteome</keyword>
<dbReference type="EMBL" id="WHJH01000055">
    <property type="protein sequence ID" value="NHZ92876.1"/>
    <property type="molecule type" value="Genomic_DNA"/>
</dbReference>
<dbReference type="Pfam" id="PF07739">
    <property type="entry name" value="TipAS"/>
    <property type="match status" value="1"/>
</dbReference>
<dbReference type="PROSITE" id="PS00552">
    <property type="entry name" value="HTH_MERR_1"/>
    <property type="match status" value="1"/>
</dbReference>
<dbReference type="InterPro" id="IPR009061">
    <property type="entry name" value="DNA-bd_dom_put_sf"/>
</dbReference>
<dbReference type="CDD" id="cd04788">
    <property type="entry name" value="HTH_NolA-AlbR"/>
    <property type="match status" value="1"/>
</dbReference>
<evidence type="ECO:0000256" key="1">
    <source>
        <dbReference type="ARBA" id="ARBA00023125"/>
    </source>
</evidence>
<organism evidence="3 4">
    <name type="scientific">Massilia mucilaginosa</name>
    <dbReference type="NCBI Taxonomy" id="2609282"/>
    <lineage>
        <taxon>Bacteria</taxon>
        <taxon>Pseudomonadati</taxon>
        <taxon>Pseudomonadota</taxon>
        <taxon>Betaproteobacteria</taxon>
        <taxon>Burkholderiales</taxon>
        <taxon>Oxalobacteraceae</taxon>
        <taxon>Telluria group</taxon>
        <taxon>Massilia</taxon>
    </lineage>
</organism>
<dbReference type="SMART" id="SM00422">
    <property type="entry name" value="HTH_MERR"/>
    <property type="match status" value="1"/>
</dbReference>
<dbReference type="RefSeq" id="WP_166881569.1">
    <property type="nucleotide sequence ID" value="NZ_WHJH01000055.1"/>
</dbReference>
<accession>A0ABX0P269</accession>
<evidence type="ECO:0000313" key="4">
    <source>
        <dbReference type="Proteomes" id="UP000609726"/>
    </source>
</evidence>